<keyword evidence="15" id="KW-1185">Reference proteome</keyword>
<evidence type="ECO:0000256" key="13">
    <source>
        <dbReference type="SAM" id="Phobius"/>
    </source>
</evidence>
<evidence type="ECO:0000256" key="8">
    <source>
        <dbReference type="ARBA" id="ARBA00022989"/>
    </source>
</evidence>
<name>A0A6J2YW42_SITOR</name>
<evidence type="ECO:0000256" key="6">
    <source>
        <dbReference type="ARBA" id="ARBA00022723"/>
    </source>
</evidence>
<evidence type="ECO:0000256" key="1">
    <source>
        <dbReference type="ARBA" id="ARBA00001970"/>
    </source>
</evidence>
<dbReference type="GeneID" id="115891146"/>
<keyword evidence="6" id="KW-0479">Metal-binding</keyword>
<dbReference type="AlphaFoldDB" id="A0A6J2YW42"/>
<dbReference type="PANTHER" id="PTHR15422">
    <property type="entry name" value="OS05G0565100 PROTEIN"/>
    <property type="match status" value="1"/>
</dbReference>
<evidence type="ECO:0000256" key="10">
    <source>
        <dbReference type="ARBA" id="ARBA00023136"/>
    </source>
</evidence>
<dbReference type="FunCoup" id="A0A6J2YW42">
    <property type="interactions" value="20"/>
</dbReference>
<dbReference type="GO" id="GO:0016020">
    <property type="term" value="C:membrane"/>
    <property type="evidence" value="ECO:0007669"/>
    <property type="project" value="UniProtKB-SubCell"/>
</dbReference>
<dbReference type="PROSITE" id="PS50939">
    <property type="entry name" value="CYTOCHROME_B561"/>
    <property type="match status" value="1"/>
</dbReference>
<feature type="transmembrane region" description="Helical" evidence="13">
    <location>
        <begin position="180"/>
        <end position="203"/>
    </location>
</feature>
<dbReference type="CDD" id="cd08761">
    <property type="entry name" value="Cyt_b561_CYB561D2_like"/>
    <property type="match status" value="1"/>
</dbReference>
<dbReference type="InterPro" id="IPR006593">
    <property type="entry name" value="Cyt_b561/ferric_Rdtase_TM"/>
</dbReference>
<evidence type="ECO:0000256" key="3">
    <source>
        <dbReference type="ARBA" id="ARBA00022448"/>
    </source>
</evidence>
<evidence type="ECO:0000256" key="9">
    <source>
        <dbReference type="ARBA" id="ARBA00023004"/>
    </source>
</evidence>
<dbReference type="GO" id="GO:0140571">
    <property type="term" value="F:transmembrane ascorbate ferrireductase activity"/>
    <property type="evidence" value="ECO:0007669"/>
    <property type="project" value="UniProtKB-EC"/>
</dbReference>
<keyword evidence="5 13" id="KW-0812">Transmembrane</keyword>
<feature type="transmembrane region" description="Helical" evidence="13">
    <location>
        <begin position="149"/>
        <end position="168"/>
    </location>
</feature>
<keyword evidence="7" id="KW-0249">Electron transport</keyword>
<dbReference type="Gene3D" id="1.20.120.1770">
    <property type="match status" value="1"/>
</dbReference>
<feature type="transmembrane region" description="Helical" evidence="13">
    <location>
        <begin position="107"/>
        <end position="128"/>
    </location>
</feature>
<evidence type="ECO:0000256" key="7">
    <source>
        <dbReference type="ARBA" id="ARBA00022982"/>
    </source>
</evidence>
<evidence type="ECO:0000256" key="12">
    <source>
        <dbReference type="SAM" id="MobiDB-lite"/>
    </source>
</evidence>
<keyword evidence="9" id="KW-0408">Iron</keyword>
<proteinExistence type="predicted"/>
<dbReference type="KEGG" id="soy:115891146"/>
<feature type="transmembrane region" description="Helical" evidence="13">
    <location>
        <begin position="256"/>
        <end position="274"/>
    </location>
</feature>
<dbReference type="InterPro" id="IPR045150">
    <property type="entry name" value="CYB561D1/2"/>
</dbReference>
<feature type="compositionally biased region" description="Basic residues" evidence="12">
    <location>
        <begin position="59"/>
        <end position="68"/>
    </location>
</feature>
<evidence type="ECO:0000256" key="4">
    <source>
        <dbReference type="ARBA" id="ARBA00022617"/>
    </source>
</evidence>
<feature type="transmembrane region" description="Helical" evidence="13">
    <location>
        <begin position="75"/>
        <end position="95"/>
    </location>
</feature>
<evidence type="ECO:0000256" key="2">
    <source>
        <dbReference type="ARBA" id="ARBA00004141"/>
    </source>
</evidence>
<keyword evidence="10 13" id="KW-0472">Membrane</keyword>
<evidence type="ECO:0000256" key="5">
    <source>
        <dbReference type="ARBA" id="ARBA00022692"/>
    </source>
</evidence>
<dbReference type="PANTHER" id="PTHR15422:SF45">
    <property type="entry name" value="CYTOCHROME B561 DOMAIN-CONTAINING PROTEIN"/>
    <property type="match status" value="1"/>
</dbReference>
<gene>
    <name evidence="16" type="primary">LOC115891146</name>
</gene>
<reference evidence="16" key="1">
    <citation type="submission" date="2025-08" db="UniProtKB">
        <authorList>
            <consortium name="RefSeq"/>
        </authorList>
    </citation>
    <scope>IDENTIFICATION</scope>
    <source>
        <tissue evidence="16">Gonads</tissue>
    </source>
</reference>
<dbReference type="EC" id="7.2.1.3" evidence="11"/>
<evidence type="ECO:0000259" key="14">
    <source>
        <dbReference type="PROSITE" id="PS50939"/>
    </source>
</evidence>
<keyword evidence="4" id="KW-0349">Heme</keyword>
<dbReference type="SMART" id="SM00665">
    <property type="entry name" value="B561"/>
    <property type="match status" value="1"/>
</dbReference>
<feature type="transmembrane region" description="Helical" evidence="13">
    <location>
        <begin position="224"/>
        <end position="244"/>
    </location>
</feature>
<feature type="domain" description="Cytochrome b561" evidence="14">
    <location>
        <begin position="73"/>
        <end position="279"/>
    </location>
</feature>
<evidence type="ECO:0000313" key="15">
    <source>
        <dbReference type="Proteomes" id="UP000504635"/>
    </source>
</evidence>
<sequence>MAEKIDLTAQDNPNQGDINADTEARQAESETVAIIMSEKTETVPTEPQLGENSKDDKGKHGKHGKHHKKKDVVTYKTHLTSLAHVSVLVFVYVVIKLSFREDFVLFSWHPILMSLGWMLLMTEGLFAINKYNTYWRFKTKGGFRVKIHWITTSVGYTLAVIGFIIAYINKNLKNKDHFVTWHALFGIISLACTLPPIINGIVLHYKKELSAYISRPRLLKFVHVSSGTLAFLFGALSVVLSVYSNWYRKKSYRSDYIFWLGLISAAYPLFWAVFGPSVKMYNVVKDYFNPKED</sequence>
<evidence type="ECO:0000256" key="11">
    <source>
        <dbReference type="ARBA" id="ARBA00024225"/>
    </source>
</evidence>
<comment type="cofactor">
    <cofactor evidence="1">
        <name>heme b</name>
        <dbReference type="ChEBI" id="CHEBI:60344"/>
    </cofactor>
</comment>
<keyword evidence="3" id="KW-0813">Transport</keyword>
<dbReference type="GO" id="GO:0140575">
    <property type="term" value="F:transmembrane monodehydroascorbate reductase activity"/>
    <property type="evidence" value="ECO:0007669"/>
    <property type="project" value="InterPro"/>
</dbReference>
<evidence type="ECO:0000313" key="16">
    <source>
        <dbReference type="RefSeq" id="XP_030767406.1"/>
    </source>
</evidence>
<dbReference type="Proteomes" id="UP000504635">
    <property type="component" value="Unplaced"/>
</dbReference>
<dbReference type="Pfam" id="PF03188">
    <property type="entry name" value="Cytochrom_B561"/>
    <property type="match status" value="1"/>
</dbReference>
<keyword evidence="8 13" id="KW-1133">Transmembrane helix</keyword>
<dbReference type="RefSeq" id="XP_030767406.1">
    <property type="nucleotide sequence ID" value="XM_030911546.1"/>
</dbReference>
<comment type="subcellular location">
    <subcellularLocation>
        <location evidence="2">Membrane</location>
        <topology evidence="2">Multi-pass membrane protein</topology>
    </subcellularLocation>
</comment>
<protein>
    <recommendedName>
        <fullName evidence="11">ascorbate ferrireductase (transmembrane)</fullName>
        <ecNumber evidence="11">7.2.1.3</ecNumber>
    </recommendedName>
</protein>
<dbReference type="GO" id="GO:0046872">
    <property type="term" value="F:metal ion binding"/>
    <property type="evidence" value="ECO:0007669"/>
    <property type="project" value="UniProtKB-KW"/>
</dbReference>
<organism evidence="15 16">
    <name type="scientific">Sitophilus oryzae</name>
    <name type="common">Rice weevil</name>
    <name type="synonym">Curculio oryzae</name>
    <dbReference type="NCBI Taxonomy" id="7048"/>
    <lineage>
        <taxon>Eukaryota</taxon>
        <taxon>Metazoa</taxon>
        <taxon>Ecdysozoa</taxon>
        <taxon>Arthropoda</taxon>
        <taxon>Hexapoda</taxon>
        <taxon>Insecta</taxon>
        <taxon>Pterygota</taxon>
        <taxon>Neoptera</taxon>
        <taxon>Endopterygota</taxon>
        <taxon>Coleoptera</taxon>
        <taxon>Polyphaga</taxon>
        <taxon>Cucujiformia</taxon>
        <taxon>Curculionidae</taxon>
        <taxon>Dryophthorinae</taxon>
        <taxon>Sitophilus</taxon>
    </lineage>
</organism>
<accession>A0A6J2YW42</accession>
<dbReference type="OrthoDB" id="432881at2759"/>
<dbReference type="InParanoid" id="A0A6J2YW42"/>
<feature type="region of interest" description="Disordered" evidence="12">
    <location>
        <begin position="1"/>
        <end position="68"/>
    </location>
</feature>